<dbReference type="Proteomes" id="UP000265520">
    <property type="component" value="Unassembled WGS sequence"/>
</dbReference>
<protein>
    <submittedName>
        <fullName evidence="1">Uncharacterized protein</fullName>
    </submittedName>
</protein>
<proteinExistence type="predicted"/>
<evidence type="ECO:0000313" key="1">
    <source>
        <dbReference type="EMBL" id="MCI88164.1"/>
    </source>
</evidence>
<keyword evidence="2" id="KW-1185">Reference proteome</keyword>
<dbReference type="AlphaFoldDB" id="A0A392VIF3"/>
<reference evidence="1 2" key="1">
    <citation type="journal article" date="2018" name="Front. Plant Sci.">
        <title>Red Clover (Trifolium pratense) and Zigzag Clover (T. medium) - A Picture of Genomic Similarities and Differences.</title>
        <authorList>
            <person name="Dluhosova J."/>
            <person name="Istvanek J."/>
            <person name="Nedelnik J."/>
            <person name="Repkova J."/>
        </authorList>
    </citation>
    <scope>NUCLEOTIDE SEQUENCE [LARGE SCALE GENOMIC DNA]</scope>
    <source>
        <strain evidence="2">cv. 10/8</strain>
        <tissue evidence="1">Leaf</tissue>
    </source>
</reference>
<feature type="non-terminal residue" evidence="1">
    <location>
        <position position="1"/>
    </location>
</feature>
<sequence length="45" mass="4418">TALGAGGFAPGAIRALGLLDVTGCCTQRMCLGAGRARGPDRLVAC</sequence>
<dbReference type="EMBL" id="LXQA011185660">
    <property type="protein sequence ID" value="MCI88164.1"/>
    <property type="molecule type" value="Genomic_DNA"/>
</dbReference>
<accession>A0A392VIF3</accession>
<comment type="caution">
    <text evidence="1">The sequence shown here is derived from an EMBL/GenBank/DDBJ whole genome shotgun (WGS) entry which is preliminary data.</text>
</comment>
<evidence type="ECO:0000313" key="2">
    <source>
        <dbReference type="Proteomes" id="UP000265520"/>
    </source>
</evidence>
<organism evidence="1 2">
    <name type="scientific">Trifolium medium</name>
    <dbReference type="NCBI Taxonomy" id="97028"/>
    <lineage>
        <taxon>Eukaryota</taxon>
        <taxon>Viridiplantae</taxon>
        <taxon>Streptophyta</taxon>
        <taxon>Embryophyta</taxon>
        <taxon>Tracheophyta</taxon>
        <taxon>Spermatophyta</taxon>
        <taxon>Magnoliopsida</taxon>
        <taxon>eudicotyledons</taxon>
        <taxon>Gunneridae</taxon>
        <taxon>Pentapetalae</taxon>
        <taxon>rosids</taxon>
        <taxon>fabids</taxon>
        <taxon>Fabales</taxon>
        <taxon>Fabaceae</taxon>
        <taxon>Papilionoideae</taxon>
        <taxon>50 kb inversion clade</taxon>
        <taxon>NPAAA clade</taxon>
        <taxon>Hologalegina</taxon>
        <taxon>IRL clade</taxon>
        <taxon>Trifolieae</taxon>
        <taxon>Trifolium</taxon>
    </lineage>
</organism>
<name>A0A392VIF3_9FABA</name>